<dbReference type="RefSeq" id="XP_012213722.1">
    <property type="nucleotide sequence ID" value="XM_012358299.1"/>
</dbReference>
<dbReference type="InParanoid" id="A0A0D8JXI1"/>
<dbReference type="FunFam" id="3.10.120.10:FF:000003">
    <property type="entry name" value="membrane-associated progesterone receptor component 1"/>
    <property type="match status" value="1"/>
</dbReference>
<evidence type="ECO:0000256" key="1">
    <source>
        <dbReference type="ARBA" id="ARBA00038357"/>
    </source>
</evidence>
<evidence type="ECO:0000259" key="3">
    <source>
        <dbReference type="SMART" id="SM01117"/>
    </source>
</evidence>
<feature type="domain" description="Cytochrome b5 heme-binding" evidence="3">
    <location>
        <begin position="23"/>
        <end position="118"/>
    </location>
</feature>
<dbReference type="OrthoDB" id="899at2759"/>
<feature type="region of interest" description="Disordered" evidence="2">
    <location>
        <begin position="1"/>
        <end position="37"/>
    </location>
</feature>
<dbReference type="VEuPathDB" id="FungiDB:CIMG_11276"/>
<dbReference type="Gene3D" id="3.10.120.10">
    <property type="entry name" value="Cytochrome b5-like heme/steroid binding domain"/>
    <property type="match status" value="1"/>
</dbReference>
<evidence type="ECO:0000313" key="5">
    <source>
        <dbReference type="Proteomes" id="UP000001261"/>
    </source>
</evidence>
<dbReference type="InterPro" id="IPR036400">
    <property type="entry name" value="Cyt_B5-like_heme/steroid_sf"/>
</dbReference>
<dbReference type="Pfam" id="PF00173">
    <property type="entry name" value="Cyt-b5"/>
    <property type="match status" value="1"/>
</dbReference>
<gene>
    <name evidence="4" type="ORF">CIMG_11276</name>
</gene>
<dbReference type="GO" id="GO:0005783">
    <property type="term" value="C:endoplasmic reticulum"/>
    <property type="evidence" value="ECO:0007669"/>
    <property type="project" value="TreeGrafter"/>
</dbReference>
<dbReference type="OMA" id="PGGSYCM"/>
<dbReference type="SUPFAM" id="SSF55856">
    <property type="entry name" value="Cytochrome b5-like heme/steroid binding domain"/>
    <property type="match status" value="1"/>
</dbReference>
<comment type="similarity">
    <text evidence="1">Belongs to the cytochrome b5 family. MAPR subfamily.</text>
</comment>
<dbReference type="GO" id="GO:0020037">
    <property type="term" value="F:heme binding"/>
    <property type="evidence" value="ECO:0007669"/>
    <property type="project" value="UniProtKB-ARBA"/>
</dbReference>
<dbReference type="GO" id="GO:0016020">
    <property type="term" value="C:membrane"/>
    <property type="evidence" value="ECO:0007669"/>
    <property type="project" value="TreeGrafter"/>
</dbReference>
<evidence type="ECO:0000313" key="4">
    <source>
        <dbReference type="EMBL" id="KJF61616.1"/>
    </source>
</evidence>
<dbReference type="InterPro" id="IPR001199">
    <property type="entry name" value="Cyt_B5-like_heme/steroid-bd"/>
</dbReference>
<proteinExistence type="inferred from homology"/>
<accession>A0A0D8JXI1</accession>
<dbReference type="GeneID" id="24163634"/>
<dbReference type="AlphaFoldDB" id="A0A0D8JXI1"/>
<organism evidence="4 5">
    <name type="scientific">Coccidioides immitis (strain RS)</name>
    <name type="common">Valley fever fungus</name>
    <dbReference type="NCBI Taxonomy" id="246410"/>
    <lineage>
        <taxon>Eukaryota</taxon>
        <taxon>Fungi</taxon>
        <taxon>Dikarya</taxon>
        <taxon>Ascomycota</taxon>
        <taxon>Pezizomycotina</taxon>
        <taxon>Eurotiomycetes</taxon>
        <taxon>Eurotiomycetidae</taxon>
        <taxon>Onygenales</taxon>
        <taxon>Onygenaceae</taxon>
        <taxon>Coccidioides</taxon>
    </lineage>
</organism>
<dbReference type="STRING" id="246410.A0A0D8JXI1"/>
<sequence>MAARKGIMSPEVKNLNPPKYDPISLDELSRSDGKDPSRPTLVAIKGIVFDVSGNPAYKPGGNYNVFAGKDASRALARSSLKPEDCRPEWQDLEDKEKGVLEEWFSFFSKRYNIVGKVEGASNI</sequence>
<evidence type="ECO:0000256" key="2">
    <source>
        <dbReference type="SAM" id="MobiDB-lite"/>
    </source>
</evidence>
<feature type="compositionally biased region" description="Basic and acidic residues" evidence="2">
    <location>
        <begin position="27"/>
        <end position="37"/>
    </location>
</feature>
<name>A0A0D8JXI1_COCIM</name>
<protein>
    <submittedName>
        <fullName evidence="4">Progesterone binding protein</fullName>
    </submittedName>
</protein>
<reference evidence="5" key="2">
    <citation type="journal article" date="2010" name="Genome Res.">
        <title>Population genomic sequencing of Coccidioides fungi reveals recent hybridization and transposon control.</title>
        <authorList>
            <person name="Neafsey D.E."/>
            <person name="Barker B.M."/>
            <person name="Sharpton T.J."/>
            <person name="Stajich J.E."/>
            <person name="Park D.J."/>
            <person name="Whiston E."/>
            <person name="Hung C.-Y."/>
            <person name="McMahan C."/>
            <person name="White J."/>
            <person name="Sykes S."/>
            <person name="Heiman D."/>
            <person name="Young S."/>
            <person name="Zeng Q."/>
            <person name="Abouelleil A."/>
            <person name="Aftuck L."/>
            <person name="Bessette D."/>
            <person name="Brown A."/>
            <person name="FitzGerald M."/>
            <person name="Lui A."/>
            <person name="Macdonald J.P."/>
            <person name="Priest M."/>
            <person name="Orbach M.J."/>
            <person name="Galgiani J.N."/>
            <person name="Kirkland T.N."/>
            <person name="Cole G.T."/>
            <person name="Birren B.W."/>
            <person name="Henn M.R."/>
            <person name="Taylor J.W."/>
            <person name="Rounsley S.D."/>
        </authorList>
    </citation>
    <scope>GENOME REANNOTATION</scope>
    <source>
        <strain evidence="5">RS</strain>
    </source>
</reference>
<dbReference type="KEGG" id="cim:CIMG_11276"/>
<dbReference type="PANTHER" id="PTHR10281">
    <property type="entry name" value="MEMBRANE-ASSOCIATED PROGESTERONE RECEPTOR COMPONENT-RELATED"/>
    <property type="match status" value="1"/>
</dbReference>
<dbReference type="PANTHER" id="PTHR10281:SF115">
    <property type="entry name" value="BINDING PROTEIN, PUTATIVE (AFU_ORTHOLOGUE AFUA_4G06240)-RELATED"/>
    <property type="match status" value="1"/>
</dbReference>
<keyword evidence="5" id="KW-1185">Reference proteome</keyword>
<dbReference type="Proteomes" id="UP000001261">
    <property type="component" value="Unassembled WGS sequence"/>
</dbReference>
<dbReference type="InterPro" id="IPR050577">
    <property type="entry name" value="MAPR/NEUFC/NENF-like"/>
</dbReference>
<reference evidence="5" key="1">
    <citation type="journal article" date="2009" name="Genome Res.">
        <title>Comparative genomic analyses of the human fungal pathogens Coccidioides and their relatives.</title>
        <authorList>
            <person name="Sharpton T.J."/>
            <person name="Stajich J.E."/>
            <person name="Rounsley S.D."/>
            <person name="Gardner M.J."/>
            <person name="Wortman J.R."/>
            <person name="Jordar V.S."/>
            <person name="Maiti R."/>
            <person name="Kodira C.D."/>
            <person name="Neafsey D.E."/>
            <person name="Zeng Q."/>
            <person name="Hung C.-Y."/>
            <person name="McMahan C."/>
            <person name="Muszewska A."/>
            <person name="Grynberg M."/>
            <person name="Mandel M.A."/>
            <person name="Kellner E.M."/>
            <person name="Barker B.M."/>
            <person name="Galgiani J.N."/>
            <person name="Orbach M.J."/>
            <person name="Kirkland T.N."/>
            <person name="Cole G.T."/>
            <person name="Henn M.R."/>
            <person name="Birren B.W."/>
            <person name="Taylor J.W."/>
        </authorList>
    </citation>
    <scope>NUCLEOTIDE SEQUENCE [LARGE SCALE GENOMIC DNA]</scope>
    <source>
        <strain evidence="5">RS</strain>
    </source>
</reference>
<dbReference type="EMBL" id="GG704916">
    <property type="protein sequence ID" value="KJF61616.1"/>
    <property type="molecule type" value="Genomic_DNA"/>
</dbReference>
<dbReference type="SMART" id="SM01117">
    <property type="entry name" value="Cyt-b5"/>
    <property type="match status" value="1"/>
</dbReference>